<feature type="region of interest" description="Disordered" evidence="1">
    <location>
        <begin position="1"/>
        <end position="30"/>
    </location>
</feature>
<feature type="compositionally biased region" description="Low complexity" evidence="1">
    <location>
        <begin position="288"/>
        <end position="309"/>
    </location>
</feature>
<feature type="compositionally biased region" description="Basic and acidic residues" evidence="1">
    <location>
        <begin position="328"/>
        <end position="341"/>
    </location>
</feature>
<feature type="compositionally biased region" description="Basic and acidic residues" evidence="1">
    <location>
        <begin position="2694"/>
        <end position="2703"/>
    </location>
</feature>
<feature type="compositionally biased region" description="Polar residues" evidence="1">
    <location>
        <begin position="1140"/>
        <end position="1149"/>
    </location>
</feature>
<dbReference type="Proteomes" id="UP000822688">
    <property type="component" value="Chromosome 3"/>
</dbReference>
<feature type="compositionally biased region" description="Polar residues" evidence="1">
    <location>
        <begin position="2008"/>
        <end position="2021"/>
    </location>
</feature>
<organism evidence="2 3">
    <name type="scientific">Ceratodon purpureus</name>
    <name type="common">Fire moss</name>
    <name type="synonym">Dicranum purpureum</name>
    <dbReference type="NCBI Taxonomy" id="3225"/>
    <lineage>
        <taxon>Eukaryota</taxon>
        <taxon>Viridiplantae</taxon>
        <taxon>Streptophyta</taxon>
        <taxon>Embryophyta</taxon>
        <taxon>Bryophyta</taxon>
        <taxon>Bryophytina</taxon>
        <taxon>Bryopsida</taxon>
        <taxon>Dicranidae</taxon>
        <taxon>Pseudoditrichales</taxon>
        <taxon>Ditrichaceae</taxon>
        <taxon>Ceratodon</taxon>
    </lineage>
</organism>
<feature type="compositionally biased region" description="Polar residues" evidence="1">
    <location>
        <begin position="2555"/>
        <end position="2566"/>
    </location>
</feature>
<sequence>MGSPSPSATRLKRDSSITRAGPHRRTLSVTSSCVSLELGDQDLLYSPARSTGPGKSHVAKSTASSPRTPAGVSPGEKSASPASVKKRRSSIGGLDDLARGLDFSNSSSPLTEEKKLHSFLTKGGGHKKVAQPPSPIAQASSSGKKTGVTTPPGKEKLVAGRALTSVLSPKKLIDGRELSKKDVSSPRKPSPASGGSSNMNGGTTANSELGKNSGRITPRRSSPLRASLDGKIGKLSSPRLITKSKSELGFTKGRTSSSGDLAALDSFVEAEINKFSPKVTLDGKITKKSFPSPSLKSKPSLTSSPGSKLTKNRQDSTPSPPQPGRIRTRNDKAAHNVELSRPELESIEVPVYSEYEYEREAKSDHVVNLSHKMLLQHGEADEEGSTLLASLMVSGNVGDEDMSSLKQGVEPGFDNDTELPTSWLSEDLPCMFSSLSRLPEPDDLDSSSLLGDPPEILDEPFQISSNEHLLAVRNDMNGAEISRSIEVSSAKSAVSTMDEKFAAVEDKGEVSNGVHQPAMDEDSAWNYESNSFCNMTDDQVDKFEAELRTQIDATYELDSPQLSVPQVEHPVDKFEAELRTQIDTTFESPQLSVPPVGQQYVVPVDIAKSMVTLDKGETMPYTLTTHHEDIASSASDNEDSVSDSLGNEDFLQGCPSHVTEKMQTGEGQSQLISSQIVKDPSQGAPMSFLESDSDFFQLDSTSFAKNSISVPDAEPSSLHDEGRWPLVEEVISTSHSRLDQDEVESSDGKLEHTIEESDSAQLNLKQSFDEVAESLEDSRSRVDELDANVVSTAPIMVSPREDTYNNGLEQYAIGLQELALSTESEFAPEFLDGQDCGAITPTYLDQDMKIFEEYWTQSMADEFSQSDAGQNDAEDPQLSAMSVEAQMPNTVEEEAEKSLPPIELPISGLPVFGKLKLAVVESKNLEPPGQAHAEVGETKIEIMDVNEEISAREAWPCPDSAVSSLPASENYQVDTESVNQEEIEEFDEVFHLYGGSEELSTSAILFDNLSSPSRPNVLPEDIIKESLNTTLSESPVETRFENVGDSDSSGSPRHTTPTLGIQYPHVASSTQAAQLDLQNRDVEEVMEHQDFSIKNLAAHDTSVDNLLHDPCHDSISGTVDGQADQKPNHEDLGIPPVLAMSSNDFNGVNDQDLDDDDASDDRSNTNEYLHQGGPDMPNINPDLSLACTIQDISQTSFFETPAMAESHIDVHSNGIFESSQGNPIKLQGLDFSASCDQTAGGGGDRNAALTDDDQSVMLDDCILKINNSQSSPDRHLSGPIVQVAAETDASHELDLKTSSKLPKVEDGQTLLVSPQSSDSAVIATKEVDPLQSNALLPHVGGINDKEHLTEASNTSCLDKEEESFYGELHSEDRTDRTTSLVGRQEWIESSILGPTLQRNFDQEKHQGLYSSEEGAESMNNYSGCVPTDELVFNSTELKDNFQNMSATSGEIDSEVPGQDSSQIHGDGDFQDDERFPSSALQNVVESHTDVNMSEVDQKPQILQLTSSRGSESLKDCSAINENSDYSTAAARDKSLRIGVSDERNTDVLSVACIPLFNEEDDLLPDKFDAKPEVNSTASLDIVIPGTEVPNYTDKTASSTDIVGKDEVTHVVAAAPVVVSAKELPNTTLNEVNVFDRYESECEVNEQISLHEDHSKSGVVSLGEQSKVELDWETPLMKVDSSGSKSSAKDLQDPLHEESMFTNVSHGRVNPCSPAEDSNIADARGDIIIEDLVIDRAVSEEASSIISTSASTPSELTEYHGPNLQATQLPLEIFISSVDQISRTEDATEVEKALMTPSDAKFDEDLPEAELHGHAVNDVETNSGNSTSQSFPSKVFVTPSQDTANADAEIMKEDPDFSWKSDNEGECLNGIPGQNLLPEDVDTVVDDVEKSFILSDQDPTINADDDHREEDSSLSGMTVRRDNMYLNGRHEEEPLLVDEEMVVSSPKDSYGYVSDPDTEIMVANDIRNPSSISWTTDEDEDGLNENVEEESLLECKNTEMYSPKDTSDSKISGTNGIQNDSIGSWKADSEKDYMNENSEEDAFLKDEDMTVESTKDSFVVLGQNSAILDVDEMEEQSNSSWISSPGNNREILNGSLERDELEDETKGVPNLQDPFNILVQETPCTTTLDVSDIPNHSNISWMADSDELESFKGSREEEFLLEDEDTVVYSPMESVVTSDQDDLDTPHLVDDKMEALKFSEKVDKEVKNLNGSGIEEDLVPDVKEAMPEVEEAMPEVDEVMPVAEAAMPEAQETMADNHEDALAASGIANAETLMVEDAEKQETLRDDNEDEENLIENNLEKESIGKVQEVVDNRPTSESSIALDVLNANADSLDVEKEEKRSTWRTVVEGETLNRSIQEKSMFEVEEKEVNSLVESSVVSEEGNSNAAISAVDELEKYSTWRTDKEREHSNRNLEEESVLEVQKTEKDCSNGTVNNVLVCQVPEGNGSLQINSDYMGEDLVCHSKIEDGTMTLHGSEKDAVDNSTRAVKAENPRVVNTDLVDEDSNHQGQLVMASAVVDCKNLIPEKTNGNHHKESESPHETNPVIETPVLEKETWTSGLESNSQDIDSLEESTEPRSPDASSSPPPASEPPFSGSKQDHLWEEQAEAYSSGGRGTPSRSEEATQAAAPFRPPSSPGEQPSSSDDQIQPAYGPMNNGHTVAGPSNVRASENGIALHEPKGKGKLHTPLRSLLLEDANKSTDGDPRTPNALTSSPSFIRRLFRVMSTPSRAADRESSQTKLKKSSSMWVSCLGSPHVKQ</sequence>
<feature type="region of interest" description="Disordered" evidence="1">
    <location>
        <begin position="629"/>
        <end position="653"/>
    </location>
</feature>
<evidence type="ECO:0000313" key="3">
    <source>
        <dbReference type="Proteomes" id="UP000822688"/>
    </source>
</evidence>
<comment type="caution">
    <text evidence="2">The sequence shown here is derived from an EMBL/GenBank/DDBJ whole genome shotgun (WGS) entry which is preliminary data.</text>
</comment>
<protein>
    <submittedName>
        <fullName evidence="2">Uncharacterized protein</fullName>
    </submittedName>
</protein>
<reference evidence="2" key="1">
    <citation type="submission" date="2020-06" db="EMBL/GenBank/DDBJ databases">
        <title>WGS assembly of Ceratodon purpureus strain R40.</title>
        <authorList>
            <person name="Carey S.B."/>
            <person name="Jenkins J."/>
            <person name="Shu S."/>
            <person name="Lovell J.T."/>
            <person name="Sreedasyam A."/>
            <person name="Maumus F."/>
            <person name="Tiley G.P."/>
            <person name="Fernandez-Pozo N."/>
            <person name="Barry K."/>
            <person name="Chen C."/>
            <person name="Wang M."/>
            <person name="Lipzen A."/>
            <person name="Daum C."/>
            <person name="Saski C.A."/>
            <person name="Payton A.C."/>
            <person name="Mcbreen J.C."/>
            <person name="Conrad R.E."/>
            <person name="Kollar L.M."/>
            <person name="Olsson S."/>
            <person name="Huttunen S."/>
            <person name="Landis J.B."/>
            <person name="Wickett N.J."/>
            <person name="Johnson M.G."/>
            <person name="Rensing S.A."/>
            <person name="Grimwood J."/>
            <person name="Schmutz J."/>
            <person name="Mcdaniel S.F."/>
        </authorList>
    </citation>
    <scope>NUCLEOTIDE SEQUENCE</scope>
    <source>
        <strain evidence="2">R40</strain>
    </source>
</reference>
<proteinExistence type="predicted"/>
<feature type="region of interest" description="Disordered" evidence="1">
    <location>
        <begin position="1447"/>
        <end position="1470"/>
    </location>
</feature>
<feature type="compositionally biased region" description="Low complexity" evidence="1">
    <location>
        <begin position="190"/>
        <end position="207"/>
    </location>
</feature>
<feature type="region of interest" description="Disordered" evidence="1">
    <location>
        <begin position="278"/>
        <end position="341"/>
    </location>
</feature>
<evidence type="ECO:0000256" key="1">
    <source>
        <dbReference type="SAM" id="MobiDB-lite"/>
    </source>
</evidence>
<feature type="region of interest" description="Disordered" evidence="1">
    <location>
        <begin position="1113"/>
        <end position="1177"/>
    </location>
</feature>
<feature type="region of interest" description="Disordered" evidence="1">
    <location>
        <begin position="1999"/>
        <end position="2023"/>
    </location>
</feature>
<keyword evidence="3" id="KW-1185">Reference proteome</keyword>
<feature type="region of interest" description="Disordered" evidence="1">
    <location>
        <begin position="44"/>
        <end position="259"/>
    </location>
</feature>
<feature type="compositionally biased region" description="Basic and acidic residues" evidence="1">
    <location>
        <begin position="171"/>
        <end position="185"/>
    </location>
</feature>
<accession>A0A8T0IM38</accession>
<name>A0A8T0IM38_CERPU</name>
<gene>
    <name evidence="2" type="ORF">KC19_3G177800</name>
</gene>
<evidence type="ECO:0000313" key="2">
    <source>
        <dbReference type="EMBL" id="KAG0583989.1"/>
    </source>
</evidence>
<feature type="region of interest" description="Disordered" evidence="1">
    <location>
        <begin position="2524"/>
        <end position="2713"/>
    </location>
</feature>
<feature type="region of interest" description="Disordered" evidence="1">
    <location>
        <begin position="2726"/>
        <end position="2757"/>
    </location>
</feature>
<dbReference type="EMBL" id="CM026423">
    <property type="protein sequence ID" value="KAG0583989.1"/>
    <property type="molecule type" value="Genomic_DNA"/>
</dbReference>